<dbReference type="AlphaFoldDB" id="A0A8J5J0K2"/>
<evidence type="ECO:0000256" key="1">
    <source>
        <dbReference type="SAM" id="Phobius"/>
    </source>
</evidence>
<evidence type="ECO:0000313" key="3">
    <source>
        <dbReference type="Proteomes" id="UP000709295"/>
    </source>
</evidence>
<dbReference type="EMBL" id="JAENGY010000303">
    <property type="protein sequence ID" value="KAG6966482.1"/>
    <property type="molecule type" value="Genomic_DNA"/>
</dbReference>
<accession>A0A8J5J0K2</accession>
<dbReference type="Proteomes" id="UP000709295">
    <property type="component" value="Unassembled WGS sequence"/>
</dbReference>
<protein>
    <submittedName>
        <fullName evidence="2">Uncharacterized protein</fullName>
    </submittedName>
</protein>
<keyword evidence="3" id="KW-1185">Reference proteome</keyword>
<sequence length="210" mass="22811">MFHLQDEENSSSTSVAITARYLVENETSGDFYQLNDAKASSCDGFYFLGTGSAADRVSVGASAESSSGSEHKMVRCVRLGVSKPLYLRESGLSRCEDVAPTAPRFQSGIVVLQVCAILNTILMTAAWLLVALQCSMTMSSSTSNRSRNVELQEALEDKEKRIYKLQGTDLEGSSAEELKSLIQLHQRAIELTEGVLVSKLQALHRPTAAV</sequence>
<comment type="caution">
    <text evidence="2">The sequence shown here is derived from an EMBL/GenBank/DDBJ whole genome shotgun (WGS) entry which is preliminary data.</text>
</comment>
<feature type="transmembrane region" description="Helical" evidence="1">
    <location>
        <begin position="110"/>
        <end position="132"/>
    </location>
</feature>
<keyword evidence="1" id="KW-1133">Transmembrane helix</keyword>
<keyword evidence="1" id="KW-0472">Membrane</keyword>
<organism evidence="2 3">
    <name type="scientific">Phytophthora aleatoria</name>
    <dbReference type="NCBI Taxonomy" id="2496075"/>
    <lineage>
        <taxon>Eukaryota</taxon>
        <taxon>Sar</taxon>
        <taxon>Stramenopiles</taxon>
        <taxon>Oomycota</taxon>
        <taxon>Peronosporomycetes</taxon>
        <taxon>Peronosporales</taxon>
        <taxon>Peronosporaceae</taxon>
        <taxon>Phytophthora</taxon>
    </lineage>
</organism>
<proteinExistence type="predicted"/>
<reference evidence="2" key="1">
    <citation type="submission" date="2021-01" db="EMBL/GenBank/DDBJ databases">
        <title>Phytophthora aleatoria, a newly-described species from Pinus radiata is distinct from Phytophthora cactorum isolates based on comparative genomics.</title>
        <authorList>
            <person name="Mcdougal R."/>
            <person name="Panda P."/>
            <person name="Williams N."/>
            <person name="Studholme D.J."/>
        </authorList>
    </citation>
    <scope>NUCLEOTIDE SEQUENCE</scope>
    <source>
        <strain evidence="2">NZFS 4037</strain>
    </source>
</reference>
<keyword evidence="1" id="KW-0812">Transmembrane</keyword>
<name>A0A8J5J0K2_9STRA</name>
<evidence type="ECO:0000313" key="2">
    <source>
        <dbReference type="EMBL" id="KAG6966482.1"/>
    </source>
</evidence>
<gene>
    <name evidence="2" type="ORF">JG688_00006752</name>
</gene>